<dbReference type="RefSeq" id="WP_282590743.1">
    <property type="nucleotide sequence ID" value="NZ_JAPAAF010000005.1"/>
</dbReference>
<dbReference type="Pfam" id="PF00144">
    <property type="entry name" value="Beta-lactamase"/>
    <property type="match status" value="1"/>
</dbReference>
<dbReference type="EMBL" id="JAPAAF010000005">
    <property type="protein sequence ID" value="MCW0482135.1"/>
    <property type="molecule type" value="Genomic_DNA"/>
</dbReference>
<dbReference type="Proteomes" id="UP001163821">
    <property type="component" value="Unassembled WGS sequence"/>
</dbReference>
<dbReference type="InterPro" id="IPR050491">
    <property type="entry name" value="AmpC-like"/>
</dbReference>
<dbReference type="Gene3D" id="3.40.710.10">
    <property type="entry name" value="DD-peptidase/beta-lactamase superfamily"/>
    <property type="match status" value="1"/>
</dbReference>
<comment type="caution">
    <text evidence="2">The sequence shown here is derived from an EMBL/GenBank/DDBJ whole genome shotgun (WGS) entry which is preliminary data.</text>
</comment>
<reference evidence="2" key="1">
    <citation type="submission" date="2022-10" db="EMBL/GenBank/DDBJ databases">
        <title>Gaoshiqiia sediminis gen. nov., sp. nov., isolated from coastal sediment.</title>
        <authorList>
            <person name="Yu W.X."/>
            <person name="Mu D.S."/>
            <person name="Du J.Z."/>
            <person name="Liang Y.Q."/>
        </authorList>
    </citation>
    <scope>NUCLEOTIDE SEQUENCE</scope>
    <source>
        <strain evidence="2">A06</strain>
    </source>
</reference>
<organism evidence="2 3">
    <name type="scientific">Gaoshiqia sediminis</name>
    <dbReference type="NCBI Taxonomy" id="2986998"/>
    <lineage>
        <taxon>Bacteria</taxon>
        <taxon>Pseudomonadati</taxon>
        <taxon>Bacteroidota</taxon>
        <taxon>Bacteroidia</taxon>
        <taxon>Marinilabiliales</taxon>
        <taxon>Prolixibacteraceae</taxon>
        <taxon>Gaoshiqia</taxon>
    </lineage>
</organism>
<evidence type="ECO:0000313" key="3">
    <source>
        <dbReference type="Proteomes" id="UP001163821"/>
    </source>
</evidence>
<evidence type="ECO:0000313" key="2">
    <source>
        <dbReference type="EMBL" id="MCW0482135.1"/>
    </source>
</evidence>
<dbReference type="InterPro" id="IPR012338">
    <property type="entry name" value="Beta-lactam/transpept-like"/>
</dbReference>
<gene>
    <name evidence="2" type="ORF">N2K84_05290</name>
</gene>
<dbReference type="SUPFAM" id="SSF56601">
    <property type="entry name" value="beta-lactamase/transpeptidase-like"/>
    <property type="match status" value="1"/>
</dbReference>
<dbReference type="PANTHER" id="PTHR46825:SF9">
    <property type="entry name" value="BETA-LACTAMASE-RELATED DOMAIN-CONTAINING PROTEIN"/>
    <property type="match status" value="1"/>
</dbReference>
<keyword evidence="3" id="KW-1185">Reference proteome</keyword>
<dbReference type="AlphaFoldDB" id="A0AA42C9G9"/>
<sequence length="424" mass="47558">MIVFVLSYGSKGYLTEKQIPPYYQLELEGLNNRISNEVSDFSYSDYIQKQVERFMAVWGLKGVTLAVVENERLVYARGFGISDEQFNQVQPGNLFRLASVSKLITAVAVMKLVEDEKLSLDDTVFGPNGIVKDSVFNRVKDKKLYKITVRHLLAHAGGWTQRYGDPAFNSLNIAEKVGDLPPATIRTYYKYVASRYLSFPPGSQVAYSNMGYMFLEDVISTVAGKPYEAYIRENILIPNGIRDMHIGKSFQDERFPNEVSYFEQEGSLPIPEYTGSGRLVTKSNGGNPVELLGAAGGWVSSAVELARFITLIDGQPGVEDILSEKSIREMTDNTYAKGPLGWKTALDNGDWYRTGSMAGTSAMLKRQQNGLTWIFISNSSSWKGSLLPAEINRLMNKVTSRVKHWPERDLFLHYPIDSLPLAFQ</sequence>
<dbReference type="PANTHER" id="PTHR46825">
    <property type="entry name" value="D-ALANYL-D-ALANINE-CARBOXYPEPTIDASE/ENDOPEPTIDASE AMPH"/>
    <property type="match status" value="1"/>
</dbReference>
<accession>A0AA42C9G9</accession>
<protein>
    <submittedName>
        <fullName evidence="2">Beta-lactamase family protein</fullName>
    </submittedName>
</protein>
<name>A0AA42C9G9_9BACT</name>
<proteinExistence type="predicted"/>
<evidence type="ECO:0000259" key="1">
    <source>
        <dbReference type="Pfam" id="PF00144"/>
    </source>
</evidence>
<feature type="domain" description="Beta-lactamase-related" evidence="1">
    <location>
        <begin position="49"/>
        <end position="382"/>
    </location>
</feature>
<dbReference type="InterPro" id="IPR001466">
    <property type="entry name" value="Beta-lactam-related"/>
</dbReference>